<organism evidence="1 2">
    <name type="scientific">Thanatephorus cucumeris (strain AG1-IA)</name>
    <name type="common">Rice sheath blight fungus</name>
    <name type="synonym">Rhizoctonia solani</name>
    <dbReference type="NCBI Taxonomy" id="983506"/>
    <lineage>
        <taxon>Eukaryota</taxon>
        <taxon>Fungi</taxon>
        <taxon>Dikarya</taxon>
        <taxon>Basidiomycota</taxon>
        <taxon>Agaricomycotina</taxon>
        <taxon>Agaricomycetes</taxon>
        <taxon>Cantharellales</taxon>
        <taxon>Ceratobasidiaceae</taxon>
        <taxon>Rhizoctonia</taxon>
        <taxon>Rhizoctonia solani AG-1</taxon>
    </lineage>
</organism>
<dbReference type="Proteomes" id="UP000011668">
    <property type="component" value="Unassembled WGS sequence"/>
</dbReference>
<protein>
    <submittedName>
        <fullName evidence="1">Uncharacterized protein</fullName>
    </submittedName>
</protein>
<keyword evidence="2" id="KW-1185">Reference proteome</keyword>
<evidence type="ECO:0000313" key="2">
    <source>
        <dbReference type="Proteomes" id="UP000011668"/>
    </source>
</evidence>
<evidence type="ECO:0000313" key="1">
    <source>
        <dbReference type="EMBL" id="ELU44930.1"/>
    </source>
</evidence>
<sequence length="114" mass="13113">MRKRRKISSLRGKVGGTKMSVIIQVRVLHTVIYCISKTTGNQFPDRNPKTKETRCGPKPVEVHRFGLVYRVCERRLMGTRSRSVVTRLRHTARNARSRTLTLIFVSPTFPFSTP</sequence>
<accession>L8X3Z5</accession>
<name>L8X3Z5_THACA</name>
<proteinExistence type="predicted"/>
<reference evidence="1 2" key="1">
    <citation type="journal article" date="2013" name="Nat. Commun.">
        <title>The evolution and pathogenic mechanisms of the rice sheath blight pathogen.</title>
        <authorList>
            <person name="Zheng A."/>
            <person name="Lin R."/>
            <person name="Xu L."/>
            <person name="Qin P."/>
            <person name="Tang C."/>
            <person name="Ai P."/>
            <person name="Zhang D."/>
            <person name="Liu Y."/>
            <person name="Sun Z."/>
            <person name="Feng H."/>
            <person name="Wang Y."/>
            <person name="Chen Y."/>
            <person name="Liang X."/>
            <person name="Fu R."/>
            <person name="Li Q."/>
            <person name="Zhang J."/>
            <person name="Yu X."/>
            <person name="Xie Z."/>
            <person name="Ding L."/>
            <person name="Guan P."/>
            <person name="Tang J."/>
            <person name="Liang Y."/>
            <person name="Wang S."/>
            <person name="Deng Q."/>
            <person name="Li S."/>
            <person name="Zhu J."/>
            <person name="Wang L."/>
            <person name="Liu H."/>
            <person name="Li P."/>
        </authorList>
    </citation>
    <scope>NUCLEOTIDE SEQUENCE [LARGE SCALE GENOMIC DNA]</scope>
    <source>
        <strain evidence="2">AG-1 IA</strain>
    </source>
</reference>
<comment type="caution">
    <text evidence="1">The sequence shown here is derived from an EMBL/GenBank/DDBJ whole genome shotgun (WGS) entry which is preliminary data.</text>
</comment>
<dbReference type="HOGENOM" id="CLU_2122729_0_0_1"/>
<dbReference type="AlphaFoldDB" id="L8X3Z5"/>
<gene>
    <name evidence="1" type="ORF">AG1IA_01041</name>
</gene>
<dbReference type="EMBL" id="AFRT01000243">
    <property type="protein sequence ID" value="ELU44930.1"/>
    <property type="molecule type" value="Genomic_DNA"/>
</dbReference>